<name>A0A5B7HDL8_PORTR</name>
<organism evidence="1 2">
    <name type="scientific">Portunus trituberculatus</name>
    <name type="common">Swimming crab</name>
    <name type="synonym">Neptunus trituberculatus</name>
    <dbReference type="NCBI Taxonomy" id="210409"/>
    <lineage>
        <taxon>Eukaryota</taxon>
        <taxon>Metazoa</taxon>
        <taxon>Ecdysozoa</taxon>
        <taxon>Arthropoda</taxon>
        <taxon>Crustacea</taxon>
        <taxon>Multicrustacea</taxon>
        <taxon>Malacostraca</taxon>
        <taxon>Eumalacostraca</taxon>
        <taxon>Eucarida</taxon>
        <taxon>Decapoda</taxon>
        <taxon>Pleocyemata</taxon>
        <taxon>Brachyura</taxon>
        <taxon>Eubrachyura</taxon>
        <taxon>Portunoidea</taxon>
        <taxon>Portunidae</taxon>
        <taxon>Portuninae</taxon>
        <taxon>Portunus</taxon>
    </lineage>
</organism>
<dbReference type="AlphaFoldDB" id="A0A5B7HDL8"/>
<gene>
    <name evidence="1" type="ORF">E2C01_064659</name>
</gene>
<sequence>MVDGHHVDFSQRGSLLGLSISMRGYMAHVTQRVARARAALTKLYRFRSLDQNLKLHLVNALVILILTYPPIPTNAFSKTTVRRLQRVQNRVLRFTLSIRWDNFLTAESLHEEANVPALNIQIHQMASDIWRRMEDED</sequence>
<protein>
    <submittedName>
        <fullName evidence="1">Uncharacterized protein</fullName>
    </submittedName>
</protein>
<evidence type="ECO:0000313" key="1">
    <source>
        <dbReference type="EMBL" id="MPC70410.1"/>
    </source>
</evidence>
<keyword evidence="2" id="KW-1185">Reference proteome</keyword>
<reference evidence="1 2" key="1">
    <citation type="submission" date="2019-05" db="EMBL/GenBank/DDBJ databases">
        <title>Another draft genome of Portunus trituberculatus and its Hox gene families provides insights of decapod evolution.</title>
        <authorList>
            <person name="Jeong J.-H."/>
            <person name="Song I."/>
            <person name="Kim S."/>
            <person name="Choi T."/>
            <person name="Kim D."/>
            <person name="Ryu S."/>
            <person name="Kim W."/>
        </authorList>
    </citation>
    <scope>NUCLEOTIDE SEQUENCE [LARGE SCALE GENOMIC DNA]</scope>
    <source>
        <tissue evidence="1">Muscle</tissue>
    </source>
</reference>
<accession>A0A5B7HDL8</accession>
<dbReference type="OrthoDB" id="5953030at2759"/>
<proteinExistence type="predicted"/>
<evidence type="ECO:0000313" key="2">
    <source>
        <dbReference type="Proteomes" id="UP000324222"/>
    </source>
</evidence>
<comment type="caution">
    <text evidence="1">The sequence shown here is derived from an EMBL/GenBank/DDBJ whole genome shotgun (WGS) entry which is preliminary data.</text>
</comment>
<dbReference type="EMBL" id="VSRR010031082">
    <property type="protein sequence ID" value="MPC70410.1"/>
    <property type="molecule type" value="Genomic_DNA"/>
</dbReference>
<dbReference type="Proteomes" id="UP000324222">
    <property type="component" value="Unassembled WGS sequence"/>
</dbReference>